<dbReference type="KEGG" id="apln:108738641"/>
<dbReference type="PANTHER" id="PTHR11257">
    <property type="entry name" value="CHEMOSENSORY PROTEIN-RELATED"/>
    <property type="match status" value="1"/>
</dbReference>
<dbReference type="FunCoup" id="A0A1W4WUU5">
    <property type="interactions" value="55"/>
</dbReference>
<evidence type="ECO:0000256" key="1">
    <source>
        <dbReference type="SAM" id="SignalP"/>
    </source>
</evidence>
<protein>
    <submittedName>
        <fullName evidence="3">Ejaculatory bulb-specific protein 3</fullName>
    </submittedName>
</protein>
<dbReference type="OrthoDB" id="6344725at2759"/>
<sequence length="131" mass="14933">MKSFAIVTLLAVAMAVVYAAPDGVKFTTKYDNIDLDEILQNERLFNNYFKCLTGEGKCTPDGEELKKDIPEALKNKCGGCSEKQREGAKKVVQFLVKNKPEQFKKLEQLYDPEGNYRRDNKELLEKEGIHL</sequence>
<dbReference type="SUPFAM" id="SSF100910">
    <property type="entry name" value="Chemosensory protein Csp2"/>
    <property type="match status" value="1"/>
</dbReference>
<dbReference type="AlphaFoldDB" id="A0A1W4WUU5"/>
<keyword evidence="2" id="KW-1185">Reference proteome</keyword>
<feature type="chain" id="PRO_5010744644" evidence="1">
    <location>
        <begin position="20"/>
        <end position="131"/>
    </location>
</feature>
<name>A0A1W4WUU5_AGRPL</name>
<accession>A0A1W4WUU5</accession>
<organism evidence="2 3">
    <name type="scientific">Agrilus planipennis</name>
    <name type="common">Emerald ash borer</name>
    <name type="synonym">Agrilus marcopoli</name>
    <dbReference type="NCBI Taxonomy" id="224129"/>
    <lineage>
        <taxon>Eukaryota</taxon>
        <taxon>Metazoa</taxon>
        <taxon>Ecdysozoa</taxon>
        <taxon>Arthropoda</taxon>
        <taxon>Hexapoda</taxon>
        <taxon>Insecta</taxon>
        <taxon>Pterygota</taxon>
        <taxon>Neoptera</taxon>
        <taxon>Endopterygota</taxon>
        <taxon>Coleoptera</taxon>
        <taxon>Polyphaga</taxon>
        <taxon>Elateriformia</taxon>
        <taxon>Buprestoidea</taxon>
        <taxon>Buprestidae</taxon>
        <taxon>Agrilinae</taxon>
        <taxon>Agrilus</taxon>
    </lineage>
</organism>
<dbReference type="GeneID" id="108738641"/>
<evidence type="ECO:0000313" key="2">
    <source>
        <dbReference type="Proteomes" id="UP000192223"/>
    </source>
</evidence>
<feature type="signal peptide" evidence="1">
    <location>
        <begin position="1"/>
        <end position="19"/>
    </location>
</feature>
<dbReference type="PANTHER" id="PTHR11257:SF12">
    <property type="entry name" value="EJACULATORY BULB-SPECIFIC PROTEIN 3-RELATED"/>
    <property type="match status" value="1"/>
</dbReference>
<proteinExistence type="predicted"/>
<dbReference type="InParanoid" id="A0A1W4WUU5"/>
<keyword evidence="1" id="KW-0732">Signal</keyword>
<dbReference type="InterPro" id="IPR005055">
    <property type="entry name" value="A10/PebIII"/>
</dbReference>
<dbReference type="Proteomes" id="UP000192223">
    <property type="component" value="Unplaced"/>
</dbReference>
<dbReference type="Pfam" id="PF03392">
    <property type="entry name" value="OS-D"/>
    <property type="match status" value="1"/>
</dbReference>
<dbReference type="RefSeq" id="XP_018327654.1">
    <property type="nucleotide sequence ID" value="XM_018472152.2"/>
</dbReference>
<dbReference type="Gene3D" id="1.10.2080.10">
    <property type="entry name" value="Insect odorant-binding protein A10/Ejaculatory bulb-specific protein 3"/>
    <property type="match status" value="1"/>
</dbReference>
<reference evidence="3" key="1">
    <citation type="submission" date="2025-08" db="UniProtKB">
        <authorList>
            <consortium name="RefSeq"/>
        </authorList>
    </citation>
    <scope>IDENTIFICATION</scope>
    <source>
        <tissue evidence="3">Entire body</tissue>
    </source>
</reference>
<dbReference type="InterPro" id="IPR036682">
    <property type="entry name" value="OS_D_A10/PebIII_sf"/>
</dbReference>
<gene>
    <name evidence="3" type="primary">LOC108738641</name>
</gene>
<evidence type="ECO:0000313" key="3">
    <source>
        <dbReference type="RefSeq" id="XP_018327654.1"/>
    </source>
</evidence>